<dbReference type="InterPro" id="IPR023198">
    <property type="entry name" value="PGP-like_dom2"/>
</dbReference>
<dbReference type="SFLD" id="SFLDS00003">
    <property type="entry name" value="Haloacid_Dehalogenase"/>
    <property type="match status" value="1"/>
</dbReference>
<dbReference type="Gene3D" id="1.10.150.240">
    <property type="entry name" value="Putative phosphatase, domain 2"/>
    <property type="match status" value="1"/>
</dbReference>
<dbReference type="GO" id="GO:0008967">
    <property type="term" value="F:phosphoglycolate phosphatase activity"/>
    <property type="evidence" value="ECO:0007669"/>
    <property type="project" value="TreeGrafter"/>
</dbReference>
<dbReference type="Pfam" id="PF13419">
    <property type="entry name" value="HAD_2"/>
    <property type="match status" value="1"/>
</dbReference>
<dbReference type="InterPro" id="IPR023214">
    <property type="entry name" value="HAD_sf"/>
</dbReference>
<protein>
    <submittedName>
        <fullName evidence="1">Phosphoglycolate phosphatase</fullName>
    </submittedName>
</protein>
<proteinExistence type="predicted"/>
<dbReference type="EMBL" id="BK016103">
    <property type="protein sequence ID" value="DAF95094.1"/>
    <property type="molecule type" value="Genomic_DNA"/>
</dbReference>
<dbReference type="PANTHER" id="PTHR43434:SF1">
    <property type="entry name" value="PHOSPHOGLYCOLATE PHOSPHATASE"/>
    <property type="match status" value="1"/>
</dbReference>
<accession>A0A8S5UL44</accession>
<dbReference type="SUPFAM" id="SSF56784">
    <property type="entry name" value="HAD-like"/>
    <property type="match status" value="1"/>
</dbReference>
<dbReference type="NCBIfam" id="TIGR01509">
    <property type="entry name" value="HAD-SF-IA-v3"/>
    <property type="match status" value="1"/>
</dbReference>
<organism evidence="1">
    <name type="scientific">Siphoviridae sp. ctjdk2</name>
    <dbReference type="NCBI Taxonomy" id="2825635"/>
    <lineage>
        <taxon>Viruses</taxon>
        <taxon>Duplodnaviria</taxon>
        <taxon>Heunggongvirae</taxon>
        <taxon>Uroviricota</taxon>
        <taxon>Caudoviricetes</taxon>
    </lineage>
</organism>
<dbReference type="InterPro" id="IPR050155">
    <property type="entry name" value="HAD-like_hydrolase_sf"/>
</dbReference>
<reference evidence="1" key="1">
    <citation type="journal article" date="2021" name="Proc. Natl. Acad. Sci. U.S.A.">
        <title>A Catalog of Tens of Thousands of Viruses from Human Metagenomes Reveals Hidden Associations with Chronic Diseases.</title>
        <authorList>
            <person name="Tisza M.J."/>
            <person name="Buck C.B."/>
        </authorList>
    </citation>
    <scope>NUCLEOTIDE SEQUENCE</scope>
    <source>
        <strain evidence="1">Ctjdk2</strain>
    </source>
</reference>
<dbReference type="NCBIfam" id="TIGR01549">
    <property type="entry name" value="HAD-SF-IA-v1"/>
    <property type="match status" value="1"/>
</dbReference>
<sequence>MSYKAVLFDMDGTLLDTLEDLRDSTNHVLRQMGYPERSLEEMRRFVGNGAEKQIRRAVPEGTSEEKIMETLAAYRAYYQDHCQIKTRVYDGLLNMLSELKAKDIKLAVVSNKPDSAVQKLSREYFGDRMDFAVGPSDGVRCKPYPDMAETALKALGIAKKDAVFVGDSEVDVQTGLNAGLDVIAVSWGFRSREVVIEAGAKMIADDAGELEKLILE</sequence>
<dbReference type="InterPro" id="IPR041492">
    <property type="entry name" value="HAD_2"/>
</dbReference>
<dbReference type="PRINTS" id="PR00413">
    <property type="entry name" value="HADHALOGNASE"/>
</dbReference>
<dbReference type="PANTHER" id="PTHR43434">
    <property type="entry name" value="PHOSPHOGLYCOLATE PHOSPHATASE"/>
    <property type="match status" value="1"/>
</dbReference>
<dbReference type="SFLD" id="SFLDG01129">
    <property type="entry name" value="C1.5:_HAD__Beta-PGM__Phosphata"/>
    <property type="match status" value="1"/>
</dbReference>
<dbReference type="SFLD" id="SFLDG01135">
    <property type="entry name" value="C1.5.6:_HAD__Beta-PGM__Phospha"/>
    <property type="match status" value="1"/>
</dbReference>
<dbReference type="InterPro" id="IPR006439">
    <property type="entry name" value="HAD-SF_hydro_IA"/>
</dbReference>
<dbReference type="InterPro" id="IPR036412">
    <property type="entry name" value="HAD-like_sf"/>
</dbReference>
<dbReference type="GO" id="GO:0006281">
    <property type="term" value="P:DNA repair"/>
    <property type="evidence" value="ECO:0007669"/>
    <property type="project" value="TreeGrafter"/>
</dbReference>
<name>A0A8S5UL44_9CAUD</name>
<dbReference type="Gene3D" id="3.40.50.1000">
    <property type="entry name" value="HAD superfamily/HAD-like"/>
    <property type="match status" value="1"/>
</dbReference>
<evidence type="ECO:0000313" key="1">
    <source>
        <dbReference type="EMBL" id="DAF95094.1"/>
    </source>
</evidence>